<dbReference type="EMBL" id="FXXQ01000011">
    <property type="protein sequence ID" value="SMX24944.1"/>
    <property type="molecule type" value="Genomic_DNA"/>
</dbReference>
<evidence type="ECO:0000313" key="4">
    <source>
        <dbReference type="Proteomes" id="UP000201838"/>
    </source>
</evidence>
<dbReference type="AlphaFoldDB" id="A0A238J4W7"/>
<evidence type="ECO:0000313" key="3">
    <source>
        <dbReference type="EMBL" id="SMX24944.1"/>
    </source>
</evidence>
<dbReference type="Proteomes" id="UP000201838">
    <property type="component" value="Unassembled WGS sequence"/>
</dbReference>
<dbReference type="InterPro" id="IPR014044">
    <property type="entry name" value="CAP_dom"/>
</dbReference>
<feature type="chain" id="PRO_5013348426" evidence="1">
    <location>
        <begin position="22"/>
        <end position="211"/>
    </location>
</feature>
<dbReference type="SUPFAM" id="SSF55797">
    <property type="entry name" value="PR-1-like"/>
    <property type="match status" value="1"/>
</dbReference>
<gene>
    <name evidence="3" type="ORF">BOA8489_03077</name>
</gene>
<dbReference type="Pfam" id="PF00188">
    <property type="entry name" value="CAP"/>
    <property type="match status" value="1"/>
</dbReference>
<evidence type="ECO:0000259" key="2">
    <source>
        <dbReference type="Pfam" id="PF00188"/>
    </source>
</evidence>
<keyword evidence="1" id="KW-0732">Signal</keyword>
<dbReference type="PANTHER" id="PTHR31157:SF1">
    <property type="entry name" value="SCP DOMAIN-CONTAINING PROTEIN"/>
    <property type="match status" value="1"/>
</dbReference>
<evidence type="ECO:0000256" key="1">
    <source>
        <dbReference type="SAM" id="SignalP"/>
    </source>
</evidence>
<dbReference type="InterPro" id="IPR035940">
    <property type="entry name" value="CAP_sf"/>
</dbReference>
<dbReference type="RefSeq" id="WP_093975151.1">
    <property type="nucleotide sequence ID" value="NZ_FXXQ01000011.1"/>
</dbReference>
<feature type="domain" description="SCP" evidence="2">
    <location>
        <begin position="56"/>
        <end position="209"/>
    </location>
</feature>
<dbReference type="PANTHER" id="PTHR31157">
    <property type="entry name" value="SCP DOMAIN-CONTAINING PROTEIN"/>
    <property type="match status" value="1"/>
</dbReference>
<name>A0A238J4W7_9RHOB</name>
<organism evidence="3 4">
    <name type="scientific">Boseongicola aestuarii</name>
    <dbReference type="NCBI Taxonomy" id="1470561"/>
    <lineage>
        <taxon>Bacteria</taxon>
        <taxon>Pseudomonadati</taxon>
        <taxon>Pseudomonadota</taxon>
        <taxon>Alphaproteobacteria</taxon>
        <taxon>Rhodobacterales</taxon>
        <taxon>Paracoccaceae</taxon>
        <taxon>Boseongicola</taxon>
    </lineage>
</organism>
<accession>A0A238J4W7</accession>
<dbReference type="CDD" id="cd05379">
    <property type="entry name" value="CAP_bacterial"/>
    <property type="match status" value="1"/>
</dbReference>
<proteinExistence type="predicted"/>
<protein>
    <submittedName>
        <fullName evidence="3">Cysteine-rich secretory protein family protein</fullName>
    </submittedName>
</protein>
<reference evidence="4" key="1">
    <citation type="submission" date="2017-05" db="EMBL/GenBank/DDBJ databases">
        <authorList>
            <person name="Rodrigo-Torres L."/>
            <person name="Arahal R. D."/>
            <person name="Lucena T."/>
        </authorList>
    </citation>
    <scope>NUCLEOTIDE SEQUENCE [LARGE SCALE GENOMIC DNA]</scope>
    <source>
        <strain evidence="4">CECT 8489</strain>
    </source>
</reference>
<dbReference type="Gene3D" id="3.40.33.10">
    <property type="entry name" value="CAP"/>
    <property type="match status" value="1"/>
</dbReference>
<dbReference type="OrthoDB" id="419320at2"/>
<sequence length="211" mass="23434">MRSTIAAVVTGIALSCVVANASEACSRNVPAKAANTVVPQTRIDQSLLDQAIRVEVNFHRCRAGLSLVTDASARLSREAEKHSKWMARTQQLTHKSTVAGAATLTQRVKKAGVRFRTGSENIGMVHRYQIDNRRFKIVDSNACQFRTNDGQPLPAHSYASLARHVVTLWMNSPGHRKNILDKRVRETTTAVAFDPRAQYCGQYWLTQNFIG</sequence>
<keyword evidence="4" id="KW-1185">Reference proteome</keyword>
<feature type="signal peptide" evidence="1">
    <location>
        <begin position="1"/>
        <end position="21"/>
    </location>
</feature>
<dbReference type="PROSITE" id="PS51257">
    <property type="entry name" value="PROKAR_LIPOPROTEIN"/>
    <property type="match status" value="1"/>
</dbReference>